<accession>W9QLX2</accession>
<evidence type="ECO:0000313" key="1">
    <source>
        <dbReference type="EMBL" id="EXB40837.1"/>
    </source>
</evidence>
<name>W9QLX2_9ROSA</name>
<dbReference type="EMBL" id="KE343780">
    <property type="protein sequence ID" value="EXB40837.1"/>
    <property type="molecule type" value="Genomic_DNA"/>
</dbReference>
<dbReference type="eggNOG" id="ENOG502R6FH">
    <property type="taxonomic scope" value="Eukaryota"/>
</dbReference>
<protein>
    <submittedName>
        <fullName evidence="1">Uncharacterized protein</fullName>
    </submittedName>
</protein>
<dbReference type="AlphaFoldDB" id="W9QLX2"/>
<keyword evidence="2" id="KW-1185">Reference proteome</keyword>
<gene>
    <name evidence="1" type="ORF">L484_009082</name>
</gene>
<dbReference type="Proteomes" id="UP000030645">
    <property type="component" value="Unassembled WGS sequence"/>
</dbReference>
<sequence>MKPQQFSGEGSLGKEPKRTFRERLRQACEAAFVSKSGYEVDQNGRRSLSIPKEIERRRCSYRAEDPIRTMMFLGSWSHT</sequence>
<reference evidence="2" key="1">
    <citation type="submission" date="2013-01" db="EMBL/GenBank/DDBJ databases">
        <title>Draft Genome Sequence of a Mulberry Tree, Morus notabilis C.K. Schneid.</title>
        <authorList>
            <person name="He N."/>
            <person name="Zhao S."/>
        </authorList>
    </citation>
    <scope>NUCLEOTIDE SEQUENCE</scope>
</reference>
<evidence type="ECO:0000313" key="2">
    <source>
        <dbReference type="Proteomes" id="UP000030645"/>
    </source>
</evidence>
<proteinExistence type="predicted"/>
<organism evidence="1 2">
    <name type="scientific">Morus notabilis</name>
    <dbReference type="NCBI Taxonomy" id="981085"/>
    <lineage>
        <taxon>Eukaryota</taxon>
        <taxon>Viridiplantae</taxon>
        <taxon>Streptophyta</taxon>
        <taxon>Embryophyta</taxon>
        <taxon>Tracheophyta</taxon>
        <taxon>Spermatophyta</taxon>
        <taxon>Magnoliopsida</taxon>
        <taxon>eudicotyledons</taxon>
        <taxon>Gunneridae</taxon>
        <taxon>Pentapetalae</taxon>
        <taxon>rosids</taxon>
        <taxon>fabids</taxon>
        <taxon>Rosales</taxon>
        <taxon>Moraceae</taxon>
        <taxon>Moreae</taxon>
        <taxon>Morus</taxon>
    </lineage>
</organism>